<keyword evidence="3" id="KW-0677">Repeat</keyword>
<evidence type="ECO:0000256" key="6">
    <source>
        <dbReference type="PROSITE-ProRule" id="PRU00282"/>
    </source>
</evidence>
<evidence type="ECO:0000313" key="9">
    <source>
        <dbReference type="Proteomes" id="UP000187429"/>
    </source>
</evidence>
<dbReference type="Proteomes" id="UP000187429">
    <property type="component" value="Unassembled WGS sequence"/>
</dbReference>
<reference evidence="9" key="1">
    <citation type="submission" date="2017-01" db="EMBL/GenBank/DDBJ databases">
        <authorList>
            <person name="Wang Y."/>
            <person name="White M."/>
            <person name="Kvist S."/>
            <person name="Moncalvo J.-M."/>
        </authorList>
    </citation>
    <scope>NUCLEOTIDE SEQUENCE [LARGE SCALE GENOMIC DNA]</scope>
    <source>
        <strain evidence="9">ID-206-W2</strain>
    </source>
</reference>
<organism evidence="8 9">
    <name type="scientific">Smittium culicis</name>
    <dbReference type="NCBI Taxonomy" id="133412"/>
    <lineage>
        <taxon>Eukaryota</taxon>
        <taxon>Fungi</taxon>
        <taxon>Fungi incertae sedis</taxon>
        <taxon>Zoopagomycota</taxon>
        <taxon>Kickxellomycotina</taxon>
        <taxon>Harpellomycetes</taxon>
        <taxon>Harpellales</taxon>
        <taxon>Legeriomycetaceae</taxon>
        <taxon>Smittium</taxon>
    </lineage>
</organism>
<keyword evidence="5 6" id="KW-0472">Membrane</keyword>
<dbReference type="InterPro" id="IPR023395">
    <property type="entry name" value="MCP_dom_sf"/>
</dbReference>
<dbReference type="PANTHER" id="PTHR24089">
    <property type="entry name" value="SOLUTE CARRIER FAMILY 25"/>
    <property type="match status" value="1"/>
</dbReference>
<gene>
    <name evidence="8" type="ORF">AYI69_g1989</name>
</gene>
<comment type="similarity">
    <text evidence="7">Belongs to the mitochondrial carrier (TC 2.A.29) family.</text>
</comment>
<dbReference type="PROSITE" id="PS50920">
    <property type="entry name" value="SOLCAR"/>
    <property type="match status" value="2"/>
</dbReference>
<evidence type="ECO:0000256" key="7">
    <source>
        <dbReference type="RuleBase" id="RU000488"/>
    </source>
</evidence>
<keyword evidence="9" id="KW-1185">Reference proteome</keyword>
<comment type="subcellular location">
    <subcellularLocation>
        <location evidence="1">Membrane</location>
        <topology evidence="1">Multi-pass membrane protein</topology>
    </subcellularLocation>
</comment>
<evidence type="ECO:0000256" key="1">
    <source>
        <dbReference type="ARBA" id="ARBA00004141"/>
    </source>
</evidence>
<keyword evidence="2 6" id="KW-0812">Transmembrane</keyword>
<evidence type="ECO:0000313" key="8">
    <source>
        <dbReference type="EMBL" id="OMJ28532.1"/>
    </source>
</evidence>
<sequence>MATSGNNTAVLDRLDSSKHRPLSSTEQLLCGSFTGLFSRYTFITPPPYPISSYISVLTIHSFYYYSRLTVAPIDVLKISLQLDSSKRSLFNHKPSQSIIIKKISTLYIKEGFKNLSSELNSLFCGSVAGLSATITSYPFDLLRTRFAAQSLNNKVYSSYTHAIKHILKFEGISGFYKGLSSASIQIIPYIGLVFGSYDFISKKLSNSNSLFINDLISNNPSSTNALVGAVAGVISKTIVYPLDLVRKRMQIQGPNLKIFAPGIASKPTIYSTAYTIIKSDGPLCLFRGLFPSLIKAAPSSASAFFSYSIAKNFILAHF</sequence>
<accession>A0A1R1YNP2</accession>
<dbReference type="GO" id="GO:0016020">
    <property type="term" value="C:membrane"/>
    <property type="evidence" value="ECO:0007669"/>
    <property type="project" value="UniProtKB-SubCell"/>
</dbReference>
<evidence type="ECO:0000256" key="2">
    <source>
        <dbReference type="ARBA" id="ARBA00022692"/>
    </source>
</evidence>
<dbReference type="EMBL" id="LSSM01000559">
    <property type="protein sequence ID" value="OMJ28532.1"/>
    <property type="molecule type" value="Genomic_DNA"/>
</dbReference>
<keyword evidence="4" id="KW-1133">Transmembrane helix</keyword>
<keyword evidence="7" id="KW-0813">Transport</keyword>
<protein>
    <submittedName>
        <fullName evidence="8">Mitochondrial thiamine pyrophosphate carrier 1</fullName>
    </submittedName>
</protein>
<evidence type="ECO:0000256" key="3">
    <source>
        <dbReference type="ARBA" id="ARBA00022737"/>
    </source>
</evidence>
<evidence type="ECO:0000256" key="4">
    <source>
        <dbReference type="ARBA" id="ARBA00022989"/>
    </source>
</evidence>
<dbReference type="InterPro" id="IPR018108">
    <property type="entry name" value="MCP_transmembrane"/>
</dbReference>
<feature type="repeat" description="Solcar" evidence="6">
    <location>
        <begin position="116"/>
        <end position="203"/>
    </location>
</feature>
<dbReference type="Gene3D" id="1.50.40.10">
    <property type="entry name" value="Mitochondrial carrier domain"/>
    <property type="match status" value="1"/>
</dbReference>
<feature type="repeat" description="Solcar" evidence="6">
    <location>
        <begin position="219"/>
        <end position="313"/>
    </location>
</feature>
<comment type="caution">
    <text evidence="8">The sequence shown here is derived from an EMBL/GenBank/DDBJ whole genome shotgun (WGS) entry which is preliminary data.</text>
</comment>
<proteinExistence type="inferred from homology"/>
<name>A0A1R1YNP2_9FUNG</name>
<dbReference type="AlphaFoldDB" id="A0A1R1YNP2"/>
<dbReference type="OrthoDB" id="18574at2759"/>
<evidence type="ECO:0000256" key="5">
    <source>
        <dbReference type="ARBA" id="ARBA00023136"/>
    </source>
</evidence>
<dbReference type="Pfam" id="PF00153">
    <property type="entry name" value="Mito_carr"/>
    <property type="match status" value="2"/>
</dbReference>
<dbReference type="SUPFAM" id="SSF103506">
    <property type="entry name" value="Mitochondrial carrier"/>
    <property type="match status" value="1"/>
</dbReference>